<dbReference type="AlphaFoldDB" id="A0AAN8ZM48"/>
<protein>
    <submittedName>
        <fullName evidence="1">Uncharacterized protein</fullName>
    </submittedName>
</protein>
<comment type="caution">
    <text evidence="1">The sequence shown here is derived from an EMBL/GenBank/DDBJ whole genome shotgun (WGS) entry which is preliminary data.</text>
</comment>
<keyword evidence="2" id="KW-1185">Reference proteome</keyword>
<gene>
    <name evidence="1" type="ORF">RJ641_000167</name>
</gene>
<evidence type="ECO:0000313" key="1">
    <source>
        <dbReference type="EMBL" id="KAK6946694.1"/>
    </source>
</evidence>
<sequence>MCAYIRSTRTELIRLNRSSCDPITCPLVQSPSVISIEIPCGKSSDEELYQCLEQCGFLLTEDLVLNVLRRHRSDWRPAYVFFNWVCERGETASGFSPGSGVFMKFLTFWGK</sequence>
<dbReference type="Proteomes" id="UP001370490">
    <property type="component" value="Unassembled WGS sequence"/>
</dbReference>
<name>A0AAN8ZM48_9MAGN</name>
<reference evidence="1 2" key="1">
    <citation type="submission" date="2023-12" db="EMBL/GenBank/DDBJ databases">
        <title>A high-quality genome assembly for Dillenia turbinata (Dilleniales).</title>
        <authorList>
            <person name="Chanderbali A."/>
        </authorList>
    </citation>
    <scope>NUCLEOTIDE SEQUENCE [LARGE SCALE GENOMIC DNA]</scope>
    <source>
        <strain evidence="1">LSX21</strain>
        <tissue evidence="1">Leaf</tissue>
    </source>
</reference>
<organism evidence="1 2">
    <name type="scientific">Dillenia turbinata</name>
    <dbReference type="NCBI Taxonomy" id="194707"/>
    <lineage>
        <taxon>Eukaryota</taxon>
        <taxon>Viridiplantae</taxon>
        <taxon>Streptophyta</taxon>
        <taxon>Embryophyta</taxon>
        <taxon>Tracheophyta</taxon>
        <taxon>Spermatophyta</taxon>
        <taxon>Magnoliopsida</taxon>
        <taxon>eudicotyledons</taxon>
        <taxon>Gunneridae</taxon>
        <taxon>Pentapetalae</taxon>
        <taxon>Dilleniales</taxon>
        <taxon>Dilleniaceae</taxon>
        <taxon>Dillenia</taxon>
    </lineage>
</organism>
<proteinExistence type="predicted"/>
<evidence type="ECO:0000313" key="2">
    <source>
        <dbReference type="Proteomes" id="UP001370490"/>
    </source>
</evidence>
<dbReference type="EMBL" id="JBAMMX010000001">
    <property type="protein sequence ID" value="KAK6946694.1"/>
    <property type="molecule type" value="Genomic_DNA"/>
</dbReference>
<accession>A0AAN8ZM48</accession>